<feature type="transmembrane region" description="Helical" evidence="1">
    <location>
        <begin position="39"/>
        <end position="63"/>
    </location>
</feature>
<dbReference type="AlphaFoldDB" id="A0AAN0P8G6"/>
<accession>A0AAN0P8G6</accession>
<reference evidence="2 3" key="1">
    <citation type="journal article" date="2010" name="J. Bacteriol.">
        <title>Complete genome sequence of the diesel-degrading Acinetobacter sp. strain DR1.</title>
        <authorList>
            <person name="Jung J."/>
            <person name="Baek J.H."/>
            <person name="Park W."/>
        </authorList>
    </citation>
    <scope>NUCLEOTIDE SEQUENCE [LARGE SCALE GENOMIC DNA]</scope>
    <source>
        <strain evidence="3">JCM 16667 / KCTC 23045 / DR1</strain>
    </source>
</reference>
<dbReference type="Proteomes" id="UP000000392">
    <property type="component" value="Chromosome"/>
</dbReference>
<dbReference type="GeneID" id="25120558"/>
<dbReference type="KEGG" id="acd:AOLE_09350"/>
<evidence type="ECO:0000313" key="2">
    <source>
        <dbReference type="EMBL" id="ADI90759.1"/>
    </source>
</evidence>
<name>A0AAN0P8G6_ACISD</name>
<evidence type="ECO:0000256" key="1">
    <source>
        <dbReference type="SAM" id="Phobius"/>
    </source>
</evidence>
<dbReference type="RefSeq" id="WP_013197842.1">
    <property type="nucleotide sequence ID" value="NC_014259.1"/>
</dbReference>
<dbReference type="EMBL" id="CP002080">
    <property type="protein sequence ID" value="ADI90759.1"/>
    <property type="molecule type" value="Genomic_DNA"/>
</dbReference>
<keyword evidence="1" id="KW-0472">Membrane</keyword>
<proteinExistence type="predicted"/>
<keyword evidence="1" id="KW-0812">Transmembrane</keyword>
<sequence length="140" mass="16124">MKIKKDIFLAILLWAIVAYAITLLTYCTMTNIYKASPESISAFGTFLSAVGAFFAAFVAAYLFTDWKDQAKYDSNKESCNMILEHISALRYNLSRKIDTINSIKSIGDFVVLKDELKVYKFEDDEKLHEFFLKIDIMQFL</sequence>
<feature type="transmembrane region" description="Helical" evidence="1">
    <location>
        <begin position="7"/>
        <end position="33"/>
    </location>
</feature>
<gene>
    <name evidence="2" type="ordered locus">AOLE_09350</name>
</gene>
<evidence type="ECO:0000313" key="3">
    <source>
        <dbReference type="Proteomes" id="UP000000392"/>
    </source>
</evidence>
<organism evidence="2 3">
    <name type="scientific">Acinetobacter oleivorans (strain JCM 16667 / KCTC 23045 / DR1)</name>
    <dbReference type="NCBI Taxonomy" id="436717"/>
    <lineage>
        <taxon>Bacteria</taxon>
        <taxon>Pseudomonadati</taxon>
        <taxon>Pseudomonadota</taxon>
        <taxon>Gammaproteobacteria</taxon>
        <taxon>Moraxellales</taxon>
        <taxon>Moraxellaceae</taxon>
        <taxon>Acinetobacter</taxon>
    </lineage>
</organism>
<protein>
    <submittedName>
        <fullName evidence="2">Uncharacterized protein</fullName>
    </submittedName>
</protein>
<keyword evidence="1" id="KW-1133">Transmembrane helix</keyword>